<dbReference type="Pfam" id="PF01799">
    <property type="entry name" value="Fer2_2"/>
    <property type="match status" value="1"/>
</dbReference>
<accession>A0A1Y6CY02</accession>
<dbReference type="PROSITE" id="PS51085">
    <property type="entry name" value="2FE2S_FER_2"/>
    <property type="match status" value="1"/>
</dbReference>
<dbReference type="SUPFAM" id="SSF47741">
    <property type="entry name" value="CO dehydrogenase ISP C-domain like"/>
    <property type="match status" value="1"/>
</dbReference>
<evidence type="ECO:0000313" key="2">
    <source>
        <dbReference type="EMBL" id="SMF82397.1"/>
    </source>
</evidence>
<dbReference type="AlphaFoldDB" id="A0A1Y6CY02"/>
<dbReference type="InterPro" id="IPR036884">
    <property type="entry name" value="2Fe-2S-bd_dom_sf"/>
</dbReference>
<name>A0A1Y6CY02_9BACT</name>
<dbReference type="PANTHER" id="PTHR45331:SF2">
    <property type="entry name" value="OXIDOREDUCTASE WITH IRON-SULFUR SUBUNIT"/>
    <property type="match status" value="1"/>
</dbReference>
<gene>
    <name evidence="2" type="ORF">SAMN06296036_1415</name>
</gene>
<dbReference type="EMBL" id="FWZT01000041">
    <property type="protein sequence ID" value="SMF82397.1"/>
    <property type="molecule type" value="Genomic_DNA"/>
</dbReference>
<protein>
    <submittedName>
        <fullName evidence="2">Aerobic-type carbon monoxide dehydrogenase, small subunit, CoxS/CutS family</fullName>
    </submittedName>
</protein>
<dbReference type="Gene3D" id="3.10.20.30">
    <property type="match status" value="1"/>
</dbReference>
<proteinExistence type="predicted"/>
<dbReference type="RefSeq" id="WP_132326125.1">
    <property type="nucleotide sequence ID" value="NZ_FWZT01000041.1"/>
</dbReference>
<evidence type="ECO:0000259" key="1">
    <source>
        <dbReference type="PROSITE" id="PS51085"/>
    </source>
</evidence>
<reference evidence="3" key="1">
    <citation type="submission" date="2017-04" db="EMBL/GenBank/DDBJ databases">
        <authorList>
            <person name="Varghese N."/>
            <person name="Submissions S."/>
        </authorList>
    </citation>
    <scope>NUCLEOTIDE SEQUENCE [LARGE SCALE GENOMIC DNA]</scope>
    <source>
        <strain evidence="3">RKEM611</strain>
    </source>
</reference>
<dbReference type="InterPro" id="IPR012675">
    <property type="entry name" value="Beta-grasp_dom_sf"/>
</dbReference>
<dbReference type="Pfam" id="PF00111">
    <property type="entry name" value="Fer2"/>
    <property type="match status" value="1"/>
</dbReference>
<organism evidence="2 3">
    <name type="scientific">Pseudobacteriovorax antillogorgiicola</name>
    <dbReference type="NCBI Taxonomy" id="1513793"/>
    <lineage>
        <taxon>Bacteria</taxon>
        <taxon>Pseudomonadati</taxon>
        <taxon>Bdellovibrionota</taxon>
        <taxon>Oligoflexia</taxon>
        <taxon>Oligoflexales</taxon>
        <taxon>Pseudobacteriovoracaceae</taxon>
        <taxon>Pseudobacteriovorax</taxon>
    </lineage>
</organism>
<dbReference type="InterPro" id="IPR001041">
    <property type="entry name" value="2Fe-2S_ferredoxin-type"/>
</dbReference>
<keyword evidence="3" id="KW-1185">Reference proteome</keyword>
<feature type="domain" description="2Fe-2S ferredoxin-type" evidence="1">
    <location>
        <begin position="5"/>
        <end position="87"/>
    </location>
</feature>
<dbReference type="Proteomes" id="UP000192907">
    <property type="component" value="Unassembled WGS sequence"/>
</dbReference>
<dbReference type="OrthoDB" id="5294353at2"/>
<dbReference type="Gene3D" id="1.10.150.120">
    <property type="entry name" value="[2Fe-2S]-binding domain"/>
    <property type="match status" value="1"/>
</dbReference>
<dbReference type="InterPro" id="IPR052914">
    <property type="entry name" value="Aldehyde_Oxdr_Iron-Sulfur"/>
</dbReference>
<dbReference type="InterPro" id="IPR036010">
    <property type="entry name" value="2Fe-2S_ferredoxin-like_sf"/>
</dbReference>
<dbReference type="PANTHER" id="PTHR45331">
    <property type="entry name" value="OXIDOREDUCTASE, IRON-SULPHUR BINDING SUBUNIT-RELATED-RELATED"/>
    <property type="match status" value="1"/>
</dbReference>
<dbReference type="GO" id="GO:0046872">
    <property type="term" value="F:metal ion binding"/>
    <property type="evidence" value="ECO:0007669"/>
    <property type="project" value="InterPro"/>
</dbReference>
<dbReference type="InterPro" id="IPR002888">
    <property type="entry name" value="2Fe-2S-bd"/>
</dbReference>
<dbReference type="SUPFAM" id="SSF54292">
    <property type="entry name" value="2Fe-2S ferredoxin-like"/>
    <property type="match status" value="1"/>
</dbReference>
<sequence>MSKKVTVQLTINKKTIKEEVSPQRSLADFLHEKLGLTGTKVCCGMGVCKACTVAVKREGENKLERAQSCITPVASLSGSEITTVEGLSEEGKPNKLQQAFLKEYSFQCGFSTAGFLMGATLLMDELKRQPVKKSELDSAIEKSLGEHVCRCTGYVRYYKAIKETILSTPGLTTA</sequence>
<evidence type="ECO:0000313" key="3">
    <source>
        <dbReference type="Proteomes" id="UP000192907"/>
    </source>
</evidence>
<dbReference type="GO" id="GO:0016903">
    <property type="term" value="F:oxidoreductase activity, acting on the aldehyde or oxo group of donors"/>
    <property type="evidence" value="ECO:0007669"/>
    <property type="project" value="TreeGrafter"/>
</dbReference>
<dbReference type="STRING" id="1513793.SAMN06296036_1415"/>
<dbReference type="GO" id="GO:0051537">
    <property type="term" value="F:2 iron, 2 sulfur cluster binding"/>
    <property type="evidence" value="ECO:0007669"/>
    <property type="project" value="TreeGrafter"/>
</dbReference>